<feature type="signal peptide" evidence="3">
    <location>
        <begin position="1"/>
        <end position="27"/>
    </location>
</feature>
<evidence type="ECO:0000256" key="2">
    <source>
        <dbReference type="SAM" id="Phobius"/>
    </source>
</evidence>
<reference evidence="4 5" key="1">
    <citation type="submission" date="2012-01" db="EMBL/GenBank/DDBJ databases">
        <title>Improved High-Quality Draft sequence of Saccharomonospora xinjiangensis XJ-54.</title>
        <authorList>
            <consortium name="US DOE Joint Genome Institute"/>
            <person name="Lucas S."/>
            <person name="Han J."/>
            <person name="Lapidus A."/>
            <person name="Cheng J.-F."/>
            <person name="Goodwin L."/>
            <person name="Pitluck S."/>
            <person name="Peters L."/>
            <person name="Mikhailova N."/>
            <person name="Teshima H."/>
            <person name="Detter J.C."/>
            <person name="Han C."/>
            <person name="Tapia R."/>
            <person name="Land M."/>
            <person name="Hauser L."/>
            <person name="Kyrpides N."/>
            <person name="Ivanova N."/>
            <person name="Pagani I."/>
            <person name="Brambilla E.-M."/>
            <person name="Klenk H.-P."/>
            <person name="Woyke T."/>
        </authorList>
    </citation>
    <scope>NUCLEOTIDE SEQUENCE [LARGE SCALE GENOMIC DNA]</scope>
    <source>
        <strain evidence="4 5">XJ-54</strain>
    </source>
</reference>
<feature type="region of interest" description="Disordered" evidence="1">
    <location>
        <begin position="95"/>
        <end position="228"/>
    </location>
</feature>
<feature type="compositionally biased region" description="Low complexity" evidence="1">
    <location>
        <begin position="114"/>
        <end position="125"/>
    </location>
</feature>
<protein>
    <recommendedName>
        <fullName evidence="6">MYXO-CTERM domain-containing protein</fullName>
    </recommendedName>
</protein>
<keyword evidence="5" id="KW-1185">Reference proteome</keyword>
<dbReference type="EMBL" id="JH636049">
    <property type="protein sequence ID" value="EID55928.1"/>
    <property type="molecule type" value="Genomic_DNA"/>
</dbReference>
<keyword evidence="2" id="KW-1133">Transmembrane helix</keyword>
<name>I0V725_9PSEU</name>
<feature type="compositionally biased region" description="Low complexity" evidence="1">
    <location>
        <begin position="95"/>
        <end position="105"/>
    </location>
</feature>
<evidence type="ECO:0000313" key="4">
    <source>
        <dbReference type="EMBL" id="EID55928.1"/>
    </source>
</evidence>
<evidence type="ECO:0000256" key="1">
    <source>
        <dbReference type="SAM" id="MobiDB-lite"/>
    </source>
</evidence>
<feature type="chain" id="PRO_5003634626" description="MYXO-CTERM domain-containing protein" evidence="3">
    <location>
        <begin position="28"/>
        <end position="228"/>
    </location>
</feature>
<feature type="transmembrane region" description="Helical" evidence="2">
    <location>
        <begin position="54"/>
        <end position="72"/>
    </location>
</feature>
<dbReference type="OrthoDB" id="9978282at2"/>
<dbReference type="RefSeq" id="WP_006240131.1">
    <property type="nucleotide sequence ID" value="NZ_JH636049.1"/>
</dbReference>
<evidence type="ECO:0000313" key="5">
    <source>
        <dbReference type="Proteomes" id="UP000004691"/>
    </source>
</evidence>
<dbReference type="Proteomes" id="UP000004691">
    <property type="component" value="Unassembled WGS sequence"/>
</dbReference>
<feature type="compositionally biased region" description="Basic and acidic residues" evidence="1">
    <location>
        <begin position="151"/>
        <end position="164"/>
    </location>
</feature>
<keyword evidence="3" id="KW-0732">Signal</keyword>
<evidence type="ECO:0008006" key="6">
    <source>
        <dbReference type="Google" id="ProtNLM"/>
    </source>
</evidence>
<dbReference type="HOGENOM" id="CLU_1179523_0_0_11"/>
<feature type="compositionally biased region" description="Low complexity" evidence="1">
    <location>
        <begin position="135"/>
        <end position="145"/>
    </location>
</feature>
<keyword evidence="2" id="KW-0812">Transmembrane</keyword>
<proteinExistence type="predicted"/>
<gene>
    <name evidence="4" type="ORF">SacxiDRAFT_3735</name>
</gene>
<keyword evidence="2" id="KW-0472">Membrane</keyword>
<dbReference type="AlphaFoldDB" id="I0V725"/>
<accession>I0V725</accession>
<organism evidence="4 5">
    <name type="scientific">Saccharomonospora xinjiangensis XJ-54</name>
    <dbReference type="NCBI Taxonomy" id="882086"/>
    <lineage>
        <taxon>Bacteria</taxon>
        <taxon>Bacillati</taxon>
        <taxon>Actinomycetota</taxon>
        <taxon>Actinomycetes</taxon>
        <taxon>Pseudonocardiales</taxon>
        <taxon>Pseudonocardiaceae</taxon>
        <taxon>Saccharomonospora</taxon>
    </lineage>
</organism>
<evidence type="ECO:0000256" key="3">
    <source>
        <dbReference type="SAM" id="SignalP"/>
    </source>
</evidence>
<dbReference type="NCBIfam" id="NF041742">
    <property type="entry name" value="WGxxGxxG_fam"/>
    <property type="match status" value="1"/>
</dbReference>
<sequence>MRKVTACRTLAVACVIVPLVGAPAAYAAPTEPIAQAQVSAQQPSAQPSGKADDGSSWGLLGLAGLLGLVGLARKRRRPVVADPFAAYPVMRAPGPAAQPGQGTPPHGSAAVFAPSHPLPSSQHQPGQDESRENGAASPAAHAASAIPEQSRGSHEQLWTERPAQRCETAVPGLSPTSVTTDGTIRLAPAPPLHAHRLSPPNLDISGAPGMADTPGTAAEPRWPQREYD</sequence>